<dbReference type="Proteomes" id="UP001066276">
    <property type="component" value="Chromosome 1_1"/>
</dbReference>
<evidence type="ECO:0000313" key="2">
    <source>
        <dbReference type="Proteomes" id="UP001066276"/>
    </source>
</evidence>
<sequence>MRSLYAVIDLPKKMALAEGANVVREEPLQEHLEPLMLEPWQQKCLMPLQQGPAVTKWLDATVARLAVAE</sequence>
<dbReference type="AlphaFoldDB" id="A0AAV7WUB7"/>
<reference evidence="1" key="1">
    <citation type="journal article" date="2022" name="bioRxiv">
        <title>Sequencing and chromosome-scale assembly of the giantPleurodeles waltlgenome.</title>
        <authorList>
            <person name="Brown T."/>
            <person name="Elewa A."/>
            <person name="Iarovenko S."/>
            <person name="Subramanian E."/>
            <person name="Araus A.J."/>
            <person name="Petzold A."/>
            <person name="Susuki M."/>
            <person name="Suzuki K.-i.T."/>
            <person name="Hayashi T."/>
            <person name="Toyoda A."/>
            <person name="Oliveira C."/>
            <person name="Osipova E."/>
            <person name="Leigh N.D."/>
            <person name="Simon A."/>
            <person name="Yun M.H."/>
        </authorList>
    </citation>
    <scope>NUCLEOTIDE SEQUENCE</scope>
    <source>
        <strain evidence="1">20211129_DDA</strain>
        <tissue evidence="1">Liver</tissue>
    </source>
</reference>
<name>A0AAV7WUB7_PLEWA</name>
<proteinExistence type="predicted"/>
<evidence type="ECO:0000313" key="1">
    <source>
        <dbReference type="EMBL" id="KAJ1217702.1"/>
    </source>
</evidence>
<organism evidence="1 2">
    <name type="scientific">Pleurodeles waltl</name>
    <name type="common">Iberian ribbed newt</name>
    <dbReference type="NCBI Taxonomy" id="8319"/>
    <lineage>
        <taxon>Eukaryota</taxon>
        <taxon>Metazoa</taxon>
        <taxon>Chordata</taxon>
        <taxon>Craniata</taxon>
        <taxon>Vertebrata</taxon>
        <taxon>Euteleostomi</taxon>
        <taxon>Amphibia</taxon>
        <taxon>Batrachia</taxon>
        <taxon>Caudata</taxon>
        <taxon>Salamandroidea</taxon>
        <taxon>Salamandridae</taxon>
        <taxon>Pleurodelinae</taxon>
        <taxon>Pleurodeles</taxon>
    </lineage>
</organism>
<gene>
    <name evidence="1" type="ORF">NDU88_005293</name>
</gene>
<dbReference type="EMBL" id="JANPWB010000001">
    <property type="protein sequence ID" value="KAJ1217702.1"/>
    <property type="molecule type" value="Genomic_DNA"/>
</dbReference>
<accession>A0AAV7WUB7</accession>
<keyword evidence="2" id="KW-1185">Reference proteome</keyword>
<comment type="caution">
    <text evidence="1">The sequence shown here is derived from an EMBL/GenBank/DDBJ whole genome shotgun (WGS) entry which is preliminary data.</text>
</comment>
<protein>
    <submittedName>
        <fullName evidence="1">Uncharacterized protein</fullName>
    </submittedName>
</protein>